<accession>A0A0G4ISN6</accession>
<dbReference type="InterPro" id="IPR050930">
    <property type="entry name" value="MFS_Vesicular_Transporter"/>
</dbReference>
<dbReference type="PANTHER" id="PTHR23506">
    <property type="entry name" value="GH10249P"/>
    <property type="match status" value="1"/>
</dbReference>
<feature type="transmembrane region" description="Helical" evidence="7">
    <location>
        <begin position="30"/>
        <end position="51"/>
    </location>
</feature>
<name>A0A0G4ISN6_PLABS</name>
<dbReference type="Gene3D" id="1.20.1250.20">
    <property type="entry name" value="MFS general substrate transporter like domains"/>
    <property type="match status" value="1"/>
</dbReference>
<evidence type="ECO:0000259" key="8">
    <source>
        <dbReference type="PROSITE" id="PS50850"/>
    </source>
</evidence>
<feature type="transmembrane region" description="Helical" evidence="7">
    <location>
        <begin position="363"/>
        <end position="382"/>
    </location>
</feature>
<dbReference type="InterPro" id="IPR011701">
    <property type="entry name" value="MFS"/>
</dbReference>
<dbReference type="InterPro" id="IPR001958">
    <property type="entry name" value="Tet-R_TetA/multi-R_MdtG-like"/>
</dbReference>
<feature type="transmembrane region" description="Helical" evidence="7">
    <location>
        <begin position="266"/>
        <end position="289"/>
    </location>
</feature>
<dbReference type="STRING" id="37360.A0A0G4ISN6"/>
<organism evidence="9 10">
    <name type="scientific">Plasmodiophora brassicae</name>
    <name type="common">Clubroot disease agent</name>
    <dbReference type="NCBI Taxonomy" id="37360"/>
    <lineage>
        <taxon>Eukaryota</taxon>
        <taxon>Sar</taxon>
        <taxon>Rhizaria</taxon>
        <taxon>Endomyxa</taxon>
        <taxon>Phytomyxea</taxon>
        <taxon>Plasmodiophorida</taxon>
        <taxon>Plasmodiophoridae</taxon>
        <taxon>Plasmodiophora</taxon>
    </lineage>
</organism>
<keyword evidence="10" id="KW-1185">Reference proteome</keyword>
<evidence type="ECO:0000313" key="10">
    <source>
        <dbReference type="Proteomes" id="UP000039324"/>
    </source>
</evidence>
<sequence length="395" mass="41277">MTLAIPLGLLPPIFPRVARSRGVSAKDVGTVMGAHPLIVLLMAPFAARLIGRFGPKPVIVGGVLLTALALFLLSFAEAFKGQAFLSYCIFVRVLQGSAIAATSTGTSAHLSDVFLDPVRMSVVSSHISVCVSIGYLLGPTIAGITIEFGGFPLPCRVVACVAMVAGALASVVLKNWRSNLTNAVRPVPVRNKHVIEVPGVLSRLVAYCTAFTVFGAIDTGLEPELVGRHHLSPAGVGAFFALLSASYACGALAVGRGMRTRRWQYLIMGGLCLVAVSLGTAGVAPVVIGKVAGKYVQMLALMIVYSSSTLIVTPMSSELSMLTSRAFGHQARDTLAGLMVSVSSLGEIIGPNLGGQLLARSDFGTAMLAMGILVTFVAVLFSRGTPRTLEPRKQE</sequence>
<evidence type="ECO:0000256" key="1">
    <source>
        <dbReference type="ARBA" id="ARBA00004141"/>
    </source>
</evidence>
<gene>
    <name evidence="9" type="ORF">PBRA_006350</name>
</gene>
<evidence type="ECO:0000256" key="6">
    <source>
        <dbReference type="ARBA" id="ARBA00023136"/>
    </source>
</evidence>
<evidence type="ECO:0000313" key="9">
    <source>
        <dbReference type="EMBL" id="CEO98237.1"/>
    </source>
</evidence>
<dbReference type="Proteomes" id="UP000039324">
    <property type="component" value="Unassembled WGS sequence"/>
</dbReference>
<feature type="transmembrane region" description="Helical" evidence="7">
    <location>
        <begin position="122"/>
        <end position="145"/>
    </location>
</feature>
<evidence type="ECO:0000256" key="7">
    <source>
        <dbReference type="SAM" id="Phobius"/>
    </source>
</evidence>
<dbReference type="EMBL" id="CDSF01000083">
    <property type="protein sequence ID" value="CEO98237.1"/>
    <property type="molecule type" value="Genomic_DNA"/>
</dbReference>
<feature type="transmembrane region" description="Helical" evidence="7">
    <location>
        <begin position="194"/>
        <end position="214"/>
    </location>
</feature>
<evidence type="ECO:0000256" key="2">
    <source>
        <dbReference type="ARBA" id="ARBA00006829"/>
    </source>
</evidence>
<protein>
    <recommendedName>
        <fullName evidence="8">Major facilitator superfamily (MFS) profile domain-containing protein</fullName>
    </recommendedName>
</protein>
<dbReference type="InterPro" id="IPR020846">
    <property type="entry name" value="MFS_dom"/>
</dbReference>
<feature type="transmembrane region" description="Helical" evidence="7">
    <location>
        <begin position="151"/>
        <end position="173"/>
    </location>
</feature>
<keyword evidence="3" id="KW-0813">Transport</keyword>
<reference evidence="9 10" key="1">
    <citation type="submission" date="2015-02" db="EMBL/GenBank/DDBJ databases">
        <authorList>
            <person name="Chooi Y.-H."/>
        </authorList>
    </citation>
    <scope>NUCLEOTIDE SEQUENCE [LARGE SCALE GENOMIC DNA]</scope>
    <source>
        <strain evidence="9">E3</strain>
    </source>
</reference>
<dbReference type="GO" id="GO:0016020">
    <property type="term" value="C:membrane"/>
    <property type="evidence" value="ECO:0007669"/>
    <property type="project" value="UniProtKB-SubCell"/>
</dbReference>
<comment type="subcellular location">
    <subcellularLocation>
        <location evidence="1">Membrane</location>
        <topology evidence="1">Multi-pass membrane protein</topology>
    </subcellularLocation>
</comment>
<dbReference type="PANTHER" id="PTHR23506:SF26">
    <property type="entry name" value="MFS-TYPE TRANSPORTER SLC18B1"/>
    <property type="match status" value="1"/>
</dbReference>
<dbReference type="InterPro" id="IPR036259">
    <property type="entry name" value="MFS_trans_sf"/>
</dbReference>
<keyword evidence="6 7" id="KW-0472">Membrane</keyword>
<feature type="transmembrane region" description="Helical" evidence="7">
    <location>
        <begin position="234"/>
        <end position="254"/>
    </location>
</feature>
<dbReference type="SUPFAM" id="SSF103473">
    <property type="entry name" value="MFS general substrate transporter"/>
    <property type="match status" value="1"/>
</dbReference>
<evidence type="ECO:0000256" key="4">
    <source>
        <dbReference type="ARBA" id="ARBA00022692"/>
    </source>
</evidence>
<feature type="domain" description="Major facilitator superfamily (MFS) profile" evidence="8">
    <location>
        <begin position="1"/>
        <end position="389"/>
    </location>
</feature>
<dbReference type="PRINTS" id="PR01035">
    <property type="entry name" value="TCRTETA"/>
</dbReference>
<keyword evidence="5 7" id="KW-1133">Transmembrane helix</keyword>
<keyword evidence="4 7" id="KW-0812">Transmembrane</keyword>
<dbReference type="AlphaFoldDB" id="A0A0G4ISN6"/>
<proteinExistence type="inferred from homology"/>
<dbReference type="GO" id="GO:0022857">
    <property type="term" value="F:transmembrane transporter activity"/>
    <property type="evidence" value="ECO:0007669"/>
    <property type="project" value="InterPro"/>
</dbReference>
<feature type="transmembrane region" description="Helical" evidence="7">
    <location>
        <begin position="58"/>
        <end position="76"/>
    </location>
</feature>
<comment type="similarity">
    <text evidence="2">Belongs to the major facilitator superfamily. Vesicular transporter family.</text>
</comment>
<evidence type="ECO:0000256" key="5">
    <source>
        <dbReference type="ARBA" id="ARBA00022989"/>
    </source>
</evidence>
<dbReference type="OrthoDB" id="10021397at2759"/>
<evidence type="ECO:0000256" key="3">
    <source>
        <dbReference type="ARBA" id="ARBA00022448"/>
    </source>
</evidence>
<feature type="transmembrane region" description="Helical" evidence="7">
    <location>
        <begin position="82"/>
        <end position="101"/>
    </location>
</feature>
<dbReference type="PROSITE" id="PS50850">
    <property type="entry name" value="MFS"/>
    <property type="match status" value="1"/>
</dbReference>
<dbReference type="Pfam" id="PF07690">
    <property type="entry name" value="MFS_1"/>
    <property type="match status" value="1"/>
</dbReference>